<evidence type="ECO:0000259" key="1">
    <source>
        <dbReference type="Pfam" id="PF08350"/>
    </source>
</evidence>
<accession>A0A0E3PP16</accession>
<sequence>MEDSLINLIFLSEKRKNVLLLLLNGPNDINTIKKKLKASATSVQPQIKMLREKHLLVQEKDIYRLSDIGKIITEKMKPLLDTINVLEENADYLADRDLSKIPPFLLHRIGELGHCITIEPQIEHMFEMIPEFVKNAEEAKELRALISYFHPLFPSFYLELAKKGILVSLTFPESILRRWFENDYREQTRHFLEMENSKILVCKECEMFPTIVAADSFMEIALFPKDSAFDRKYLMSFEPGAIFWGKELYDYYEKSSEEVQNIDSYAAVSPEKTGKKAP</sequence>
<dbReference type="KEGG" id="msj:MSSAC_2372"/>
<evidence type="ECO:0000313" key="3">
    <source>
        <dbReference type="Proteomes" id="UP000033123"/>
    </source>
</evidence>
<dbReference type="RefSeq" id="WP_048183009.1">
    <property type="nucleotide sequence ID" value="NZ_CP009508.1"/>
</dbReference>
<proteinExistence type="predicted"/>
<dbReference type="Proteomes" id="UP000033123">
    <property type="component" value="Chromosome"/>
</dbReference>
<dbReference type="GeneID" id="24872003"/>
<organism evidence="2 3">
    <name type="scientific">Methanosarcina siciliae C2J</name>
    <dbReference type="NCBI Taxonomy" id="1434118"/>
    <lineage>
        <taxon>Archaea</taxon>
        <taxon>Methanobacteriati</taxon>
        <taxon>Methanobacteriota</taxon>
        <taxon>Stenosarchaea group</taxon>
        <taxon>Methanomicrobia</taxon>
        <taxon>Methanosarcinales</taxon>
        <taxon>Methanosarcinaceae</taxon>
        <taxon>Methanosarcina</taxon>
    </lineage>
</organism>
<dbReference type="InterPro" id="IPR036388">
    <property type="entry name" value="WH-like_DNA-bd_sf"/>
</dbReference>
<dbReference type="InterPro" id="IPR013561">
    <property type="entry name" value="FilR1_middle_dom"/>
</dbReference>
<dbReference type="EMBL" id="CP009508">
    <property type="protein sequence ID" value="AKB36962.1"/>
    <property type="molecule type" value="Genomic_DNA"/>
</dbReference>
<dbReference type="HOGENOM" id="CLU_062767_1_1_2"/>
<dbReference type="InterPro" id="IPR016490">
    <property type="entry name" value="Tscrpt_reg_HTH_AF0396-typ3"/>
</dbReference>
<dbReference type="Pfam" id="PF08350">
    <property type="entry name" value="FilR1_middle"/>
    <property type="match status" value="1"/>
</dbReference>
<protein>
    <recommendedName>
        <fullName evidence="1">Methanogenesis regulatory protein FilR1 middle domain-containing protein</fullName>
    </recommendedName>
</protein>
<dbReference type="SUPFAM" id="SSF46785">
    <property type="entry name" value="Winged helix' DNA-binding domain"/>
    <property type="match status" value="1"/>
</dbReference>
<name>A0A0E3PP16_9EURY</name>
<dbReference type="InterPro" id="IPR036390">
    <property type="entry name" value="WH_DNA-bd_sf"/>
</dbReference>
<dbReference type="AlphaFoldDB" id="A0A0E3PP16"/>
<dbReference type="Gene3D" id="1.10.10.10">
    <property type="entry name" value="Winged helix-like DNA-binding domain superfamily/Winged helix DNA-binding domain"/>
    <property type="match status" value="1"/>
</dbReference>
<feature type="domain" description="Methanogenesis regulatory protein FilR1 middle" evidence="1">
    <location>
        <begin position="125"/>
        <end position="254"/>
    </location>
</feature>
<dbReference type="PATRIC" id="fig|1434118.4.peg.3056"/>
<dbReference type="PIRSF" id="PIRSF006692">
    <property type="entry name" value="TF_HTH_AF0396_prd"/>
    <property type="match status" value="1"/>
</dbReference>
<evidence type="ECO:0000313" key="2">
    <source>
        <dbReference type="EMBL" id="AKB36962.1"/>
    </source>
</evidence>
<reference evidence="2 3" key="1">
    <citation type="submission" date="2014-07" db="EMBL/GenBank/DDBJ databases">
        <title>Methanogenic archaea and the global carbon cycle.</title>
        <authorList>
            <person name="Henriksen J.R."/>
            <person name="Luke J."/>
            <person name="Reinhart S."/>
            <person name="Benedict M.N."/>
            <person name="Youngblut N.D."/>
            <person name="Metcalf M.E."/>
            <person name="Whitaker R.J."/>
            <person name="Metcalf W.W."/>
        </authorList>
    </citation>
    <scope>NUCLEOTIDE SEQUENCE [LARGE SCALE GENOMIC DNA]</scope>
    <source>
        <strain evidence="2 3">C2J</strain>
    </source>
</reference>
<gene>
    <name evidence="2" type="ORF">MSSAC_2372</name>
</gene>